<organism evidence="2 3">
    <name type="scientific">Thioalkalicoccus limnaeus</name>
    <dbReference type="NCBI Taxonomy" id="120681"/>
    <lineage>
        <taxon>Bacteria</taxon>
        <taxon>Pseudomonadati</taxon>
        <taxon>Pseudomonadota</taxon>
        <taxon>Gammaproteobacteria</taxon>
        <taxon>Chromatiales</taxon>
        <taxon>Chromatiaceae</taxon>
        <taxon>Thioalkalicoccus</taxon>
    </lineage>
</organism>
<dbReference type="Pfam" id="PF20703">
    <property type="entry name" value="nSTAND1"/>
    <property type="match status" value="1"/>
</dbReference>
<comment type="caution">
    <text evidence="2">The sequence shown here is derived from an EMBL/GenBank/DDBJ whole genome shotgun (WGS) entry which is preliminary data.</text>
</comment>
<dbReference type="Gene3D" id="3.40.50.300">
    <property type="entry name" value="P-loop containing nucleotide triphosphate hydrolases"/>
    <property type="match status" value="1"/>
</dbReference>
<dbReference type="SUPFAM" id="SSF52540">
    <property type="entry name" value="P-loop containing nucleoside triphosphate hydrolases"/>
    <property type="match status" value="1"/>
</dbReference>
<feature type="domain" description="AAA+ ATPase" evidence="1">
    <location>
        <begin position="51"/>
        <end position="242"/>
    </location>
</feature>
<evidence type="ECO:0000259" key="1">
    <source>
        <dbReference type="SMART" id="SM00382"/>
    </source>
</evidence>
<proteinExistence type="predicted"/>
<dbReference type="SMART" id="SM00382">
    <property type="entry name" value="AAA"/>
    <property type="match status" value="1"/>
</dbReference>
<dbReference type="InterPro" id="IPR003593">
    <property type="entry name" value="AAA+_ATPase"/>
</dbReference>
<keyword evidence="2" id="KW-0547">Nucleotide-binding</keyword>
<protein>
    <submittedName>
        <fullName evidence="2">ATP-binding protein</fullName>
    </submittedName>
</protein>
<dbReference type="PANTHER" id="PTHR34301">
    <property type="entry name" value="DNA-BINDING PROTEIN-RELATED"/>
    <property type="match status" value="1"/>
</dbReference>
<keyword evidence="2" id="KW-0067">ATP-binding</keyword>
<keyword evidence="3" id="KW-1185">Reference proteome</keyword>
<evidence type="ECO:0000313" key="3">
    <source>
        <dbReference type="Proteomes" id="UP001564408"/>
    </source>
</evidence>
<dbReference type="PANTHER" id="PTHR34301:SF8">
    <property type="entry name" value="ATPASE DOMAIN-CONTAINING PROTEIN"/>
    <property type="match status" value="1"/>
</dbReference>
<dbReference type="InterPro" id="IPR049052">
    <property type="entry name" value="nSTAND1"/>
</dbReference>
<dbReference type="RefSeq" id="WP_369667623.1">
    <property type="nucleotide sequence ID" value="NZ_JBDKXB010000017.1"/>
</dbReference>
<dbReference type="GO" id="GO:0005524">
    <property type="term" value="F:ATP binding"/>
    <property type="evidence" value="ECO:0007669"/>
    <property type="project" value="UniProtKB-KW"/>
</dbReference>
<accession>A0ABV4BLB1</accession>
<name>A0ABV4BLB1_9GAMM</name>
<dbReference type="EMBL" id="JBDKXB010000017">
    <property type="protein sequence ID" value="MEY6433240.1"/>
    <property type="molecule type" value="Genomic_DNA"/>
</dbReference>
<dbReference type="Proteomes" id="UP001564408">
    <property type="component" value="Unassembled WGS sequence"/>
</dbReference>
<sequence>MSDPFGLEREDLIRRSRVRDIFTPHKPIHSLDLFFGRTLEVRSLIEHLNTPGQHALLFGDRGVGKSSLANIASDLLLKRLASGKFFKKRCDSTDSFRSVFAEPLAHVGVNLQVVGSESRKAEGGKADIGIPGLGGGVHTTSETTLKERGLSSELDSPGWVAAKLSGLDGLLLVDELDALRDPSDRHKIAELIKQLSDEGSLFKILLVGIAETGVDLTDGHQSVERCLRETRLGRMSDIELKQIVDKGEKALNLKFTAQAKTRIVTVSSGYPHFTHLLALKAAEDAIAEGRTEIGVAGIEAATRRAVDDSEGRLKRQYDEACRSYGTDEYRRIVCAAALLGSEEFNAAALREKYLKLWGRKIDQNSLNNYFNRLVSDSGGTILRRLAKGVYRFNDPRMPSYVRIANMHSINMEQ</sequence>
<dbReference type="InterPro" id="IPR027417">
    <property type="entry name" value="P-loop_NTPase"/>
</dbReference>
<gene>
    <name evidence="2" type="ORF">ABC977_12590</name>
</gene>
<reference evidence="2 3" key="1">
    <citation type="submission" date="2024-05" db="EMBL/GenBank/DDBJ databases">
        <title>Genome Sequence and Characterization of the New Strain Purple Sulfur Bacterium of Genus Thioalkalicoccus.</title>
        <authorList>
            <person name="Bryantseva I.A."/>
            <person name="Kyndt J.A."/>
            <person name="Imhoff J.F."/>
        </authorList>
    </citation>
    <scope>NUCLEOTIDE SEQUENCE [LARGE SCALE GENOMIC DNA]</scope>
    <source>
        <strain evidence="2 3">Um2</strain>
    </source>
</reference>
<evidence type="ECO:0000313" key="2">
    <source>
        <dbReference type="EMBL" id="MEY6433240.1"/>
    </source>
</evidence>